<dbReference type="InterPro" id="IPR050560">
    <property type="entry name" value="MYB_TF"/>
</dbReference>
<feature type="region of interest" description="Disordered" evidence="3">
    <location>
        <begin position="67"/>
        <end position="104"/>
    </location>
</feature>
<dbReference type="Proteomes" id="UP001224775">
    <property type="component" value="Unassembled WGS sequence"/>
</dbReference>
<dbReference type="PANTHER" id="PTHR45614:SF274">
    <property type="entry name" value="MYB-LIKE DNA-BINDING PROTEIN"/>
    <property type="match status" value="1"/>
</dbReference>
<evidence type="ECO:0000259" key="4">
    <source>
        <dbReference type="PROSITE" id="PS50090"/>
    </source>
</evidence>
<evidence type="ECO:0000256" key="3">
    <source>
        <dbReference type="SAM" id="MobiDB-lite"/>
    </source>
</evidence>
<dbReference type="GO" id="GO:0000978">
    <property type="term" value="F:RNA polymerase II cis-regulatory region sequence-specific DNA binding"/>
    <property type="evidence" value="ECO:0007669"/>
    <property type="project" value="TreeGrafter"/>
</dbReference>
<keyword evidence="7" id="KW-1185">Reference proteome</keyword>
<name>A0AAD8XS92_9STRA</name>
<evidence type="ECO:0000256" key="1">
    <source>
        <dbReference type="ARBA" id="ARBA00022737"/>
    </source>
</evidence>
<dbReference type="EMBL" id="JATAAI010000066">
    <property type="protein sequence ID" value="KAK1732475.1"/>
    <property type="molecule type" value="Genomic_DNA"/>
</dbReference>
<feature type="region of interest" description="Disordered" evidence="3">
    <location>
        <begin position="360"/>
        <end position="383"/>
    </location>
</feature>
<feature type="domain" description="HTH myb-type" evidence="5">
    <location>
        <begin position="256"/>
        <end position="307"/>
    </location>
</feature>
<evidence type="ECO:0000313" key="7">
    <source>
        <dbReference type="Proteomes" id="UP001224775"/>
    </source>
</evidence>
<feature type="region of interest" description="Disordered" evidence="3">
    <location>
        <begin position="399"/>
        <end position="469"/>
    </location>
</feature>
<feature type="compositionally biased region" description="Basic and acidic residues" evidence="3">
    <location>
        <begin position="457"/>
        <end position="469"/>
    </location>
</feature>
<feature type="domain" description="HTH myb-type" evidence="5">
    <location>
        <begin position="201"/>
        <end position="255"/>
    </location>
</feature>
<dbReference type="PROSITE" id="PS51294">
    <property type="entry name" value="HTH_MYB"/>
    <property type="match status" value="2"/>
</dbReference>
<dbReference type="PANTHER" id="PTHR45614">
    <property type="entry name" value="MYB PROTEIN-RELATED"/>
    <property type="match status" value="1"/>
</dbReference>
<feature type="domain" description="Myb-like" evidence="4">
    <location>
        <begin position="261"/>
        <end position="303"/>
    </location>
</feature>
<protein>
    <submittedName>
        <fullName evidence="6">SANT/Myb-like DNA-binding domain-containing protein</fullName>
    </submittedName>
</protein>
<dbReference type="PROSITE" id="PS50090">
    <property type="entry name" value="MYB_LIKE"/>
    <property type="match status" value="3"/>
</dbReference>
<evidence type="ECO:0000256" key="2">
    <source>
        <dbReference type="ARBA" id="ARBA00023125"/>
    </source>
</evidence>
<accession>A0AAD8XS92</accession>
<dbReference type="SUPFAM" id="SSF46689">
    <property type="entry name" value="Homeodomain-like"/>
    <property type="match status" value="2"/>
</dbReference>
<feature type="region of interest" description="Disordered" evidence="3">
    <location>
        <begin position="117"/>
        <end position="153"/>
    </location>
</feature>
<dbReference type="InterPro" id="IPR017930">
    <property type="entry name" value="Myb_dom"/>
</dbReference>
<dbReference type="AlphaFoldDB" id="A0AAD8XS92"/>
<feature type="domain" description="Myb-like" evidence="4">
    <location>
        <begin position="151"/>
        <end position="198"/>
    </location>
</feature>
<proteinExistence type="predicted"/>
<evidence type="ECO:0000313" key="6">
    <source>
        <dbReference type="EMBL" id="KAK1732475.1"/>
    </source>
</evidence>
<dbReference type="GO" id="GO:0005634">
    <property type="term" value="C:nucleus"/>
    <property type="evidence" value="ECO:0007669"/>
    <property type="project" value="TreeGrafter"/>
</dbReference>
<dbReference type="Gene3D" id="1.10.10.60">
    <property type="entry name" value="Homeodomain-like"/>
    <property type="match status" value="3"/>
</dbReference>
<dbReference type="CDD" id="cd00167">
    <property type="entry name" value="SANT"/>
    <property type="match status" value="3"/>
</dbReference>
<dbReference type="InterPro" id="IPR001005">
    <property type="entry name" value="SANT/Myb"/>
</dbReference>
<evidence type="ECO:0000259" key="5">
    <source>
        <dbReference type="PROSITE" id="PS51294"/>
    </source>
</evidence>
<keyword evidence="1" id="KW-0677">Repeat</keyword>
<feature type="domain" description="Myb-like" evidence="4">
    <location>
        <begin position="201"/>
        <end position="251"/>
    </location>
</feature>
<dbReference type="InterPro" id="IPR009057">
    <property type="entry name" value="Homeodomain-like_sf"/>
</dbReference>
<dbReference type="Pfam" id="PF00249">
    <property type="entry name" value="Myb_DNA-binding"/>
    <property type="match status" value="3"/>
</dbReference>
<comment type="caution">
    <text evidence="6">The sequence shown here is derived from an EMBL/GenBank/DDBJ whole genome shotgun (WGS) entry which is preliminary data.</text>
</comment>
<dbReference type="SMART" id="SM00717">
    <property type="entry name" value="SANT"/>
    <property type="match status" value="4"/>
</dbReference>
<gene>
    <name evidence="6" type="ORF">QTG54_016869</name>
</gene>
<sequence>MDALAYAAATTAKSWTADEEHKLINHMARVFEPGFDMNHIFPILTEKSLGEIKEKWKEMTLTLLKNPPVTKEQQRQQHPPVPAGMLPPQQMPPPVVSRAYPQNMPPNVQTYAVRTLPPKRKYPDPPQTVHAPAKKKQGRPPKSELTSTGPPWEKEDAARLEKLMENYQDSKSPQWDQIAVNFPGRTAVDCLTQWHKMIPGDKVRGKGSWTAEEDAILIEKHAYFGRKWSKISEFLPGRAGKQCRERYVNHLDPNLKKGAEWTDDEEAILISLHKNHGNKWTLIANQLPGRSDNDVKNHFNSTISRKFQVHGRDRLVEAAIQQVQMLIKAGMVPSDLLTRLPSVPFDELDKRQAPIKIHRTVHEPSKPKKNYIPPHLTSRPGYPVPPSYDFNSFPNPTGPYSRVVPQYPYQYPNLTKAPPEGPNPGEAHPQQDEALPSGVTASAETEPAEDAESMDAVSKDAREKAAVRI</sequence>
<dbReference type="FunFam" id="1.10.10.60:FF:000010">
    <property type="entry name" value="Transcriptional activator Myb isoform A"/>
    <property type="match status" value="1"/>
</dbReference>
<reference evidence="6" key="1">
    <citation type="submission" date="2023-06" db="EMBL/GenBank/DDBJ databases">
        <title>Survivors Of The Sea: Transcriptome response of Skeletonema marinoi to long-term dormancy.</title>
        <authorList>
            <person name="Pinder M.I.M."/>
            <person name="Kourtchenko O."/>
            <person name="Robertson E.K."/>
            <person name="Larsson T."/>
            <person name="Maumus F."/>
            <person name="Osuna-Cruz C.M."/>
            <person name="Vancaester E."/>
            <person name="Stenow R."/>
            <person name="Vandepoele K."/>
            <person name="Ploug H."/>
            <person name="Bruchert V."/>
            <person name="Godhe A."/>
            <person name="Topel M."/>
        </authorList>
    </citation>
    <scope>NUCLEOTIDE SEQUENCE</scope>
    <source>
        <strain evidence="6">R05AC</strain>
    </source>
</reference>
<organism evidence="6 7">
    <name type="scientific">Skeletonema marinoi</name>
    <dbReference type="NCBI Taxonomy" id="267567"/>
    <lineage>
        <taxon>Eukaryota</taxon>
        <taxon>Sar</taxon>
        <taxon>Stramenopiles</taxon>
        <taxon>Ochrophyta</taxon>
        <taxon>Bacillariophyta</taxon>
        <taxon>Coscinodiscophyceae</taxon>
        <taxon>Thalassiosirophycidae</taxon>
        <taxon>Thalassiosirales</taxon>
        <taxon>Skeletonemataceae</taxon>
        <taxon>Skeletonema</taxon>
        <taxon>Skeletonema marinoi-dohrnii complex</taxon>
    </lineage>
</organism>
<dbReference type="GO" id="GO:0000981">
    <property type="term" value="F:DNA-binding transcription factor activity, RNA polymerase II-specific"/>
    <property type="evidence" value="ECO:0007669"/>
    <property type="project" value="TreeGrafter"/>
</dbReference>
<keyword evidence="2 6" id="KW-0238">DNA-binding</keyword>